<accession>A0A6J6LEZ0</accession>
<feature type="domain" description="HTH tetR-type" evidence="2">
    <location>
        <begin position="1"/>
        <end position="55"/>
    </location>
</feature>
<dbReference type="PROSITE" id="PS50977">
    <property type="entry name" value="HTH_TETR_2"/>
    <property type="match status" value="1"/>
</dbReference>
<evidence type="ECO:0000313" key="3">
    <source>
        <dbReference type="EMBL" id="CAB4660557.1"/>
    </source>
</evidence>
<organism evidence="3">
    <name type="scientific">freshwater metagenome</name>
    <dbReference type="NCBI Taxonomy" id="449393"/>
    <lineage>
        <taxon>unclassified sequences</taxon>
        <taxon>metagenomes</taxon>
        <taxon>ecological metagenomes</taxon>
    </lineage>
</organism>
<sequence>MLDAAEELLHNGNAEQVTVESVVRLSGATVGSFYARFGNVEGLFEALHQRYLTSLYESKIFEALNQSIEQPDLKSGLRLGCKTLIEFAYEKRKLFAYFITHPSEDAVMVRRVGYESMLNNLKAHRSEVVHKDLKRASEHTTRLIYQTILGVVFVEPSNFIGRKTSIKEIVDSTTQMAYAYLTTES</sequence>
<dbReference type="AlphaFoldDB" id="A0A6J6LEZ0"/>
<protein>
    <submittedName>
        <fullName evidence="3">Unannotated protein</fullName>
    </submittedName>
</protein>
<keyword evidence="1" id="KW-0238">DNA-binding</keyword>
<proteinExistence type="predicted"/>
<dbReference type="InterPro" id="IPR001647">
    <property type="entry name" value="HTH_TetR"/>
</dbReference>
<name>A0A6J6LEZ0_9ZZZZ</name>
<dbReference type="GO" id="GO:0003677">
    <property type="term" value="F:DNA binding"/>
    <property type="evidence" value="ECO:0007669"/>
    <property type="project" value="UniProtKB-KW"/>
</dbReference>
<dbReference type="InterPro" id="IPR009057">
    <property type="entry name" value="Homeodomain-like_sf"/>
</dbReference>
<reference evidence="3" key="1">
    <citation type="submission" date="2020-05" db="EMBL/GenBank/DDBJ databases">
        <authorList>
            <person name="Chiriac C."/>
            <person name="Salcher M."/>
            <person name="Ghai R."/>
            <person name="Kavagutti S V."/>
        </authorList>
    </citation>
    <scope>NUCLEOTIDE SEQUENCE</scope>
</reference>
<dbReference type="Gene3D" id="1.10.357.10">
    <property type="entry name" value="Tetracycline Repressor, domain 2"/>
    <property type="match status" value="1"/>
</dbReference>
<evidence type="ECO:0000313" key="4">
    <source>
        <dbReference type="EMBL" id="CAB4677802.1"/>
    </source>
</evidence>
<dbReference type="Pfam" id="PF00440">
    <property type="entry name" value="TetR_N"/>
    <property type="match status" value="1"/>
</dbReference>
<evidence type="ECO:0000259" key="2">
    <source>
        <dbReference type="PROSITE" id="PS50977"/>
    </source>
</evidence>
<dbReference type="EMBL" id="CAEZWJ010000047">
    <property type="protein sequence ID" value="CAB4660557.1"/>
    <property type="molecule type" value="Genomic_DNA"/>
</dbReference>
<dbReference type="SUPFAM" id="SSF46689">
    <property type="entry name" value="Homeodomain-like"/>
    <property type="match status" value="1"/>
</dbReference>
<gene>
    <name evidence="3" type="ORF">UFOPK2214_01208</name>
    <name evidence="4" type="ORF">UFOPK2295_01225</name>
</gene>
<dbReference type="EMBL" id="CAEZWV010000027">
    <property type="protein sequence ID" value="CAB4677802.1"/>
    <property type="molecule type" value="Genomic_DNA"/>
</dbReference>
<evidence type="ECO:0000256" key="1">
    <source>
        <dbReference type="ARBA" id="ARBA00023125"/>
    </source>
</evidence>